<keyword evidence="1" id="KW-0399">Innate immunity</keyword>
<dbReference type="GeneTree" id="ENSGT01040000240385"/>
<evidence type="ECO:0000256" key="6">
    <source>
        <dbReference type="PROSITE-ProRule" id="PRU00175"/>
    </source>
</evidence>
<dbReference type="GO" id="GO:0008270">
    <property type="term" value="F:zinc ion binding"/>
    <property type="evidence" value="ECO:0007669"/>
    <property type="project" value="UniProtKB-KW"/>
</dbReference>
<dbReference type="Pfam" id="PF00622">
    <property type="entry name" value="SPRY"/>
    <property type="match status" value="1"/>
</dbReference>
<evidence type="ECO:0000256" key="2">
    <source>
        <dbReference type="ARBA" id="ARBA00022723"/>
    </source>
</evidence>
<keyword evidence="10" id="KW-1185">Reference proteome</keyword>
<dbReference type="Gene3D" id="3.30.40.10">
    <property type="entry name" value="Zinc/RING finger domain, C3HC4 (zinc finger)"/>
    <property type="match status" value="1"/>
</dbReference>
<reference evidence="9 10" key="1">
    <citation type="journal article" date="2007" name="Nature">
        <title>The medaka draft genome and insights into vertebrate genome evolution.</title>
        <authorList>
            <person name="Kasahara M."/>
            <person name="Naruse K."/>
            <person name="Sasaki S."/>
            <person name="Nakatani Y."/>
            <person name="Qu W."/>
            <person name="Ahsan B."/>
            <person name="Yamada T."/>
            <person name="Nagayasu Y."/>
            <person name="Doi K."/>
            <person name="Kasai Y."/>
            <person name="Jindo T."/>
            <person name="Kobayashi D."/>
            <person name="Shimada A."/>
            <person name="Toyoda A."/>
            <person name="Kuroki Y."/>
            <person name="Fujiyama A."/>
            <person name="Sasaki T."/>
            <person name="Shimizu A."/>
            <person name="Asakawa S."/>
            <person name="Shimizu N."/>
            <person name="Hashimoto S."/>
            <person name="Yang J."/>
            <person name="Lee Y."/>
            <person name="Matsushima K."/>
            <person name="Sugano S."/>
            <person name="Sakaizumi M."/>
            <person name="Narita T."/>
            <person name="Ohishi K."/>
            <person name="Haga S."/>
            <person name="Ohta F."/>
            <person name="Nomoto H."/>
            <person name="Nogata K."/>
            <person name="Morishita T."/>
            <person name="Endo T."/>
            <person name="Shin-I T."/>
            <person name="Takeda H."/>
            <person name="Morishita S."/>
            <person name="Kohara Y."/>
        </authorList>
    </citation>
    <scope>NUCLEOTIDE SEQUENCE [LARGE SCALE GENOMIC DNA]</scope>
    <source>
        <strain evidence="9 10">Hd-rR</strain>
    </source>
</reference>
<dbReference type="InterPro" id="IPR013083">
    <property type="entry name" value="Znf_RING/FYVE/PHD"/>
</dbReference>
<name>A0A3B3IBE8_ORYLA</name>
<feature type="domain" description="B30.2/SPRY" evidence="8">
    <location>
        <begin position="143"/>
        <end position="334"/>
    </location>
</feature>
<dbReference type="Gene3D" id="2.60.120.920">
    <property type="match status" value="2"/>
</dbReference>
<accession>A0A3B3IBE8</accession>
<evidence type="ECO:0000313" key="9">
    <source>
        <dbReference type="Ensembl" id="ENSORLP00000041389.1"/>
    </source>
</evidence>
<dbReference type="AlphaFoldDB" id="A0A3B3IBE8"/>
<protein>
    <recommendedName>
        <fullName evidence="11">RING-type domain-containing protein</fullName>
    </recommendedName>
</protein>
<dbReference type="InterPro" id="IPR003877">
    <property type="entry name" value="SPRY_dom"/>
</dbReference>
<evidence type="ECO:0000256" key="5">
    <source>
        <dbReference type="ARBA" id="ARBA00022859"/>
    </source>
</evidence>
<evidence type="ECO:0000259" key="8">
    <source>
        <dbReference type="PROSITE" id="PS50188"/>
    </source>
</evidence>
<keyword evidence="5" id="KW-0391">Immunity</keyword>
<dbReference type="Ensembl" id="ENSORLT00000033895.1">
    <property type="protein sequence ID" value="ENSORLP00000041389.1"/>
    <property type="gene ID" value="ENSORLG00000024170.1"/>
</dbReference>
<reference evidence="9" key="2">
    <citation type="submission" date="2025-08" db="UniProtKB">
        <authorList>
            <consortium name="Ensembl"/>
        </authorList>
    </citation>
    <scope>IDENTIFICATION</scope>
    <source>
        <strain evidence="9">Hd-rR</strain>
    </source>
</reference>
<dbReference type="InterPro" id="IPR001841">
    <property type="entry name" value="Znf_RING"/>
</dbReference>
<feature type="domain" description="RING-type" evidence="7">
    <location>
        <begin position="15"/>
        <end position="53"/>
    </location>
</feature>
<dbReference type="InterPro" id="IPR017907">
    <property type="entry name" value="Znf_RING_CS"/>
</dbReference>
<evidence type="ECO:0000256" key="1">
    <source>
        <dbReference type="ARBA" id="ARBA00022588"/>
    </source>
</evidence>
<evidence type="ECO:0000259" key="7">
    <source>
        <dbReference type="PROSITE" id="PS50089"/>
    </source>
</evidence>
<proteinExistence type="predicted"/>
<dbReference type="PROSITE" id="PS50188">
    <property type="entry name" value="B302_SPRY"/>
    <property type="match status" value="1"/>
</dbReference>
<keyword evidence="4" id="KW-0862">Zinc</keyword>
<dbReference type="PANTHER" id="PTHR25465:SF31">
    <property type="entry name" value="RING-TYPE DOMAIN-CONTAINING PROTEIN"/>
    <property type="match status" value="1"/>
</dbReference>
<dbReference type="PANTHER" id="PTHR25465">
    <property type="entry name" value="B-BOX DOMAIN CONTAINING"/>
    <property type="match status" value="1"/>
</dbReference>
<evidence type="ECO:0000313" key="10">
    <source>
        <dbReference type="Proteomes" id="UP000001038"/>
    </source>
</evidence>
<organism evidence="9 10">
    <name type="scientific">Oryzias latipes</name>
    <name type="common">Japanese rice fish</name>
    <name type="synonym">Japanese killifish</name>
    <dbReference type="NCBI Taxonomy" id="8090"/>
    <lineage>
        <taxon>Eukaryota</taxon>
        <taxon>Metazoa</taxon>
        <taxon>Chordata</taxon>
        <taxon>Craniata</taxon>
        <taxon>Vertebrata</taxon>
        <taxon>Euteleostomi</taxon>
        <taxon>Actinopterygii</taxon>
        <taxon>Neopterygii</taxon>
        <taxon>Teleostei</taxon>
        <taxon>Neoteleostei</taxon>
        <taxon>Acanthomorphata</taxon>
        <taxon>Ovalentaria</taxon>
        <taxon>Atherinomorphae</taxon>
        <taxon>Beloniformes</taxon>
        <taxon>Adrianichthyidae</taxon>
        <taxon>Oryziinae</taxon>
        <taxon>Oryzias</taxon>
    </lineage>
</organism>
<dbReference type="InterPro" id="IPR051051">
    <property type="entry name" value="E3_ubiq-ligase_TRIM/RNF"/>
</dbReference>
<dbReference type="SMART" id="SM00184">
    <property type="entry name" value="RING"/>
    <property type="match status" value="1"/>
</dbReference>
<dbReference type="SUPFAM" id="SSF49899">
    <property type="entry name" value="Concanavalin A-like lectins/glucanases"/>
    <property type="match status" value="1"/>
</dbReference>
<keyword evidence="2" id="KW-0479">Metal-binding</keyword>
<dbReference type="SUPFAM" id="SSF57850">
    <property type="entry name" value="RING/U-box"/>
    <property type="match status" value="1"/>
</dbReference>
<sequence>MALNTSLMAEESFLCSICLELFNQPTSIPCGHTFCLQCITDYWDTSTALLLCPPKQSFTPDQCFVLTFLSMKWKIRSSTSESVLCNLCSEPKVTAVKSCLGCFMFFCQTHLEPHQSNVVLRKHKFMPPVKNLESRICKTHGEPLEWTNHIIETHQKKILEIQDSLEASRTHADEVLKSSRHLMATIKDYVRRRHDELREVIITKQSKVEEEAKRFRAVLLVYPSAAVMSGIINDYYEDYDAYHYRYNVSAKEEFFSGKFYYEVKVKGKTQWYLGVAKESINRSGDIRLRLGVFVGYEEGQVTFYNVGEMDCIFSFTGCAFTEKLFPFFSPCGND</sequence>
<keyword evidence="3 6" id="KW-0863">Zinc-finger</keyword>
<reference evidence="9" key="3">
    <citation type="submission" date="2025-09" db="UniProtKB">
        <authorList>
            <consortium name="Ensembl"/>
        </authorList>
    </citation>
    <scope>IDENTIFICATION</scope>
    <source>
        <strain evidence="9">Hd-rR</strain>
    </source>
</reference>
<dbReference type="InterPro" id="IPR043136">
    <property type="entry name" value="B30.2/SPRY_sf"/>
</dbReference>
<dbReference type="InterPro" id="IPR013320">
    <property type="entry name" value="ConA-like_dom_sf"/>
</dbReference>
<dbReference type="Bgee" id="ENSORLG00000024170">
    <property type="expression patterns" value="Expressed in testis and 1 other cell type or tissue"/>
</dbReference>
<dbReference type="Gene3D" id="4.10.830.40">
    <property type="match status" value="1"/>
</dbReference>
<evidence type="ECO:0000256" key="3">
    <source>
        <dbReference type="ARBA" id="ARBA00022771"/>
    </source>
</evidence>
<dbReference type="PROSITE" id="PS00518">
    <property type="entry name" value="ZF_RING_1"/>
    <property type="match status" value="1"/>
</dbReference>
<evidence type="ECO:0008006" key="11">
    <source>
        <dbReference type="Google" id="ProtNLM"/>
    </source>
</evidence>
<dbReference type="Proteomes" id="UP000001038">
    <property type="component" value="Chromosome 10"/>
</dbReference>
<evidence type="ECO:0000256" key="4">
    <source>
        <dbReference type="ARBA" id="ARBA00022833"/>
    </source>
</evidence>
<dbReference type="InterPro" id="IPR001870">
    <property type="entry name" value="B30.2/SPRY"/>
</dbReference>
<dbReference type="GO" id="GO:0045087">
    <property type="term" value="P:innate immune response"/>
    <property type="evidence" value="ECO:0007669"/>
    <property type="project" value="UniProtKB-KW"/>
</dbReference>
<dbReference type="Pfam" id="PF15227">
    <property type="entry name" value="zf-C3HC4_4"/>
    <property type="match status" value="1"/>
</dbReference>
<dbReference type="PROSITE" id="PS50089">
    <property type="entry name" value="ZF_RING_2"/>
    <property type="match status" value="1"/>
</dbReference>